<name>A0A507QTA1_MONPU</name>
<protein>
    <submittedName>
        <fullName evidence="3">Uncharacterized protein</fullName>
    </submittedName>
</protein>
<feature type="region of interest" description="Disordered" evidence="1">
    <location>
        <begin position="200"/>
        <end position="219"/>
    </location>
</feature>
<organism evidence="3 4">
    <name type="scientific">Monascus purpureus</name>
    <name type="common">Red mold</name>
    <name type="synonym">Monascus anka</name>
    <dbReference type="NCBI Taxonomy" id="5098"/>
    <lineage>
        <taxon>Eukaryota</taxon>
        <taxon>Fungi</taxon>
        <taxon>Dikarya</taxon>
        <taxon>Ascomycota</taxon>
        <taxon>Pezizomycotina</taxon>
        <taxon>Eurotiomycetes</taxon>
        <taxon>Eurotiomycetidae</taxon>
        <taxon>Eurotiales</taxon>
        <taxon>Aspergillaceae</taxon>
        <taxon>Monascus</taxon>
    </lineage>
</organism>
<proteinExistence type="predicted"/>
<dbReference type="Proteomes" id="UP000319663">
    <property type="component" value="Unassembled WGS sequence"/>
</dbReference>
<keyword evidence="4" id="KW-1185">Reference proteome</keyword>
<feature type="compositionally biased region" description="Polar residues" evidence="1">
    <location>
        <begin position="206"/>
        <end position="219"/>
    </location>
</feature>
<gene>
    <name evidence="3" type="ORF">MPDQ_000756</name>
</gene>
<evidence type="ECO:0000256" key="2">
    <source>
        <dbReference type="SAM" id="SignalP"/>
    </source>
</evidence>
<evidence type="ECO:0000313" key="4">
    <source>
        <dbReference type="Proteomes" id="UP000319663"/>
    </source>
</evidence>
<dbReference type="AlphaFoldDB" id="A0A507QTA1"/>
<sequence>MLLLSLLALATATTSPLPRSSSIAYVDVAVTTLWTDPSMPRPVDAPAISNPVHVEQWLHAAISVTLATILNGEAKSIVLADCVKDPFFADPTTRLVEMGIHSVTLAGTSSRDGMDESALLHLESLHRLGVAVFVVWEPLSTAHKDRFTLQLRASFDVYVQEAPSKSAACLFVFSGRCLPETILIFTSADDILARPSDNNPWEHTRRAQSNNQNKTRVNGIPSPTTAAIAKFHTIPADDPEQEPARRTTATDAVSETLAELLFIRKEQINIRRT</sequence>
<evidence type="ECO:0000313" key="3">
    <source>
        <dbReference type="EMBL" id="TQB70247.1"/>
    </source>
</evidence>
<feature type="chain" id="PRO_5021258177" evidence="2">
    <location>
        <begin position="17"/>
        <end position="273"/>
    </location>
</feature>
<feature type="signal peptide" evidence="2">
    <location>
        <begin position="1"/>
        <end position="16"/>
    </location>
</feature>
<comment type="caution">
    <text evidence="3">The sequence shown here is derived from an EMBL/GenBank/DDBJ whole genome shotgun (WGS) entry which is preliminary data.</text>
</comment>
<reference evidence="3 4" key="1">
    <citation type="submission" date="2019-06" db="EMBL/GenBank/DDBJ databases">
        <title>Wine fermentation using esterase from Monascus purpureus.</title>
        <authorList>
            <person name="Geng C."/>
            <person name="Zhang Y."/>
        </authorList>
    </citation>
    <scope>NUCLEOTIDE SEQUENCE [LARGE SCALE GENOMIC DNA]</scope>
    <source>
        <strain evidence="3">HQ1</strain>
    </source>
</reference>
<evidence type="ECO:0000256" key="1">
    <source>
        <dbReference type="SAM" id="MobiDB-lite"/>
    </source>
</evidence>
<dbReference type="EMBL" id="VIFY01000116">
    <property type="protein sequence ID" value="TQB70247.1"/>
    <property type="molecule type" value="Genomic_DNA"/>
</dbReference>
<accession>A0A507QTA1</accession>
<keyword evidence="2" id="KW-0732">Signal</keyword>